<dbReference type="PANTHER" id="PTHR35802:SF1">
    <property type="entry name" value="PROTEASE SYNTHASE AND SPORULATION PROTEIN PAI 2"/>
    <property type="match status" value="1"/>
</dbReference>
<dbReference type="InterPro" id="IPR007396">
    <property type="entry name" value="TR_PAI2-type"/>
</dbReference>
<dbReference type="Gene3D" id="2.30.110.10">
    <property type="entry name" value="Electron Transport, Fmn-binding Protein, Chain A"/>
    <property type="match status" value="1"/>
</dbReference>
<dbReference type="Pfam" id="PF04299">
    <property type="entry name" value="FMN_bind_2"/>
    <property type="match status" value="1"/>
</dbReference>
<sequence>MYVPSAFAEADLPTLHDFMRRHSFAVLASRGPAGLVASHLPLVLEDGPDAGPNGRLLGHMARANTQWKGVEGEVLAIFSGPHAYVSPSWYEEEGTVPTWNYAAVHAYGTLELVEDRDGLLDILRRSVAAYEGPRPEPWRFDESAPHVENMLRAIVGFRIAITRLEGKWKLGQNHPEGRRRKAALALAVQADEDSRAVARIMEERLRGAR</sequence>
<proteinExistence type="predicted"/>
<accession>A0A5B9VVY1</accession>
<evidence type="ECO:0000313" key="2">
    <source>
        <dbReference type="Proteomes" id="UP000324233"/>
    </source>
</evidence>
<dbReference type="OrthoDB" id="9794948at2"/>
<keyword evidence="1" id="KW-0645">Protease</keyword>
<organism evidence="1 2">
    <name type="scientific">Aquisphaera giovannonii</name>
    <dbReference type="NCBI Taxonomy" id="406548"/>
    <lineage>
        <taxon>Bacteria</taxon>
        <taxon>Pseudomonadati</taxon>
        <taxon>Planctomycetota</taxon>
        <taxon>Planctomycetia</taxon>
        <taxon>Isosphaerales</taxon>
        <taxon>Isosphaeraceae</taxon>
        <taxon>Aquisphaera</taxon>
    </lineage>
</organism>
<gene>
    <name evidence="1" type="primary">paiB</name>
    <name evidence="1" type="ORF">OJF2_03470</name>
</gene>
<dbReference type="SUPFAM" id="SSF50475">
    <property type="entry name" value="FMN-binding split barrel"/>
    <property type="match status" value="1"/>
</dbReference>
<dbReference type="PIRSF" id="PIRSF010372">
    <property type="entry name" value="PaiB"/>
    <property type="match status" value="1"/>
</dbReference>
<dbReference type="PANTHER" id="PTHR35802">
    <property type="entry name" value="PROTEASE SYNTHASE AND SPORULATION PROTEIN PAI 2"/>
    <property type="match status" value="1"/>
</dbReference>
<keyword evidence="2" id="KW-1185">Reference proteome</keyword>
<dbReference type="GO" id="GO:0006508">
    <property type="term" value="P:proteolysis"/>
    <property type="evidence" value="ECO:0007669"/>
    <property type="project" value="UniProtKB-KW"/>
</dbReference>
<protein>
    <submittedName>
        <fullName evidence="1">Protease synthase and sporulation protein PAI 2</fullName>
    </submittedName>
</protein>
<keyword evidence="1" id="KW-0378">Hydrolase</keyword>
<dbReference type="Proteomes" id="UP000324233">
    <property type="component" value="Chromosome"/>
</dbReference>
<dbReference type="EMBL" id="CP042997">
    <property type="protein sequence ID" value="QEH31880.1"/>
    <property type="molecule type" value="Genomic_DNA"/>
</dbReference>
<dbReference type="KEGG" id="agv:OJF2_03470"/>
<evidence type="ECO:0000313" key="1">
    <source>
        <dbReference type="EMBL" id="QEH31880.1"/>
    </source>
</evidence>
<dbReference type="RefSeq" id="WP_148590663.1">
    <property type="nucleotide sequence ID" value="NZ_CP042997.1"/>
</dbReference>
<name>A0A5B9VVY1_9BACT</name>
<reference evidence="1 2" key="1">
    <citation type="submission" date="2019-08" db="EMBL/GenBank/DDBJ databases">
        <title>Deep-cultivation of Planctomycetes and their phenomic and genomic characterization uncovers novel biology.</title>
        <authorList>
            <person name="Wiegand S."/>
            <person name="Jogler M."/>
            <person name="Boedeker C."/>
            <person name="Pinto D."/>
            <person name="Vollmers J."/>
            <person name="Rivas-Marin E."/>
            <person name="Kohn T."/>
            <person name="Peeters S.H."/>
            <person name="Heuer A."/>
            <person name="Rast P."/>
            <person name="Oberbeckmann S."/>
            <person name="Bunk B."/>
            <person name="Jeske O."/>
            <person name="Meyerdierks A."/>
            <person name="Storesund J.E."/>
            <person name="Kallscheuer N."/>
            <person name="Luecker S."/>
            <person name="Lage O.M."/>
            <person name="Pohl T."/>
            <person name="Merkel B.J."/>
            <person name="Hornburger P."/>
            <person name="Mueller R.-W."/>
            <person name="Bruemmer F."/>
            <person name="Labrenz M."/>
            <person name="Spormann A.M."/>
            <person name="Op den Camp H."/>
            <person name="Overmann J."/>
            <person name="Amann R."/>
            <person name="Jetten M.S.M."/>
            <person name="Mascher T."/>
            <person name="Medema M.H."/>
            <person name="Devos D.P."/>
            <person name="Kaster A.-K."/>
            <person name="Ovreas L."/>
            <person name="Rohde M."/>
            <person name="Galperin M.Y."/>
            <person name="Jogler C."/>
        </authorList>
    </citation>
    <scope>NUCLEOTIDE SEQUENCE [LARGE SCALE GENOMIC DNA]</scope>
    <source>
        <strain evidence="1 2">OJF2</strain>
    </source>
</reference>
<dbReference type="InterPro" id="IPR012349">
    <property type="entry name" value="Split_barrel_FMN-bd"/>
</dbReference>
<dbReference type="GO" id="GO:0008233">
    <property type="term" value="F:peptidase activity"/>
    <property type="evidence" value="ECO:0007669"/>
    <property type="project" value="UniProtKB-KW"/>
</dbReference>
<dbReference type="AlphaFoldDB" id="A0A5B9VVY1"/>